<evidence type="ECO:0000259" key="5">
    <source>
        <dbReference type="Pfam" id="PF13439"/>
    </source>
</evidence>
<evidence type="ECO:0000259" key="4">
    <source>
        <dbReference type="Pfam" id="PF00534"/>
    </source>
</evidence>
<gene>
    <name evidence="6" type="ORF">ENQ87_08860</name>
</gene>
<dbReference type="Pfam" id="PF00534">
    <property type="entry name" value="Glycos_transf_1"/>
    <property type="match status" value="1"/>
</dbReference>
<organism evidence="6">
    <name type="scientific">Geobacter metallireducens</name>
    <dbReference type="NCBI Taxonomy" id="28232"/>
    <lineage>
        <taxon>Bacteria</taxon>
        <taxon>Pseudomonadati</taxon>
        <taxon>Thermodesulfobacteriota</taxon>
        <taxon>Desulfuromonadia</taxon>
        <taxon>Geobacterales</taxon>
        <taxon>Geobacteraceae</taxon>
        <taxon>Geobacter</taxon>
    </lineage>
</organism>
<dbReference type="GO" id="GO:0016757">
    <property type="term" value="F:glycosyltransferase activity"/>
    <property type="evidence" value="ECO:0007669"/>
    <property type="project" value="UniProtKB-KW"/>
</dbReference>
<evidence type="ECO:0000256" key="1">
    <source>
        <dbReference type="ARBA" id="ARBA00009481"/>
    </source>
</evidence>
<feature type="domain" description="Glycosyltransferase subfamily 4-like N-terminal" evidence="5">
    <location>
        <begin position="86"/>
        <end position="194"/>
    </location>
</feature>
<dbReference type="Gene3D" id="3.40.50.2000">
    <property type="entry name" value="Glycogen Phosphorylase B"/>
    <property type="match status" value="2"/>
</dbReference>
<reference evidence="6" key="1">
    <citation type="journal article" date="2020" name="mSystems">
        <title>Genome- and Community-Level Interaction Insights into Carbon Utilization and Element Cycling Functions of Hydrothermarchaeota in Hydrothermal Sediment.</title>
        <authorList>
            <person name="Zhou Z."/>
            <person name="Liu Y."/>
            <person name="Xu W."/>
            <person name="Pan J."/>
            <person name="Luo Z.H."/>
            <person name="Li M."/>
        </authorList>
    </citation>
    <scope>NUCLEOTIDE SEQUENCE [LARGE SCALE GENOMIC DNA]</scope>
    <source>
        <strain evidence="6">SpSt-349</strain>
    </source>
</reference>
<keyword evidence="3 6" id="KW-0808">Transferase</keyword>
<evidence type="ECO:0000256" key="2">
    <source>
        <dbReference type="ARBA" id="ARBA00022676"/>
    </source>
</evidence>
<comment type="caution">
    <text evidence="6">The sequence shown here is derived from an EMBL/GenBank/DDBJ whole genome shotgun (WGS) entry which is preliminary data.</text>
</comment>
<protein>
    <submittedName>
        <fullName evidence="6">Glycosyltransferase family 4 protein</fullName>
    </submittedName>
</protein>
<dbReference type="EMBL" id="DSOV01000040">
    <property type="protein sequence ID" value="HEN42474.1"/>
    <property type="molecule type" value="Genomic_DNA"/>
</dbReference>
<dbReference type="SUPFAM" id="SSF53756">
    <property type="entry name" value="UDP-Glycosyltransferase/glycogen phosphorylase"/>
    <property type="match status" value="1"/>
</dbReference>
<dbReference type="PANTHER" id="PTHR12526:SF640">
    <property type="entry name" value="COLANIC ACID BIOSYNTHESIS GLYCOSYLTRANSFERASE WCAL-RELATED"/>
    <property type="match status" value="1"/>
</dbReference>
<comment type="similarity">
    <text evidence="1">Belongs to the glycosyltransferase group 1 family. Glycosyltransferase 4 subfamily.</text>
</comment>
<evidence type="ECO:0000313" key="6">
    <source>
        <dbReference type="EMBL" id="HEN42474.1"/>
    </source>
</evidence>
<proteinExistence type="inferred from homology"/>
<feature type="domain" description="Glycosyl transferase family 1" evidence="4">
    <location>
        <begin position="205"/>
        <end position="365"/>
    </location>
</feature>
<dbReference type="Pfam" id="PF13439">
    <property type="entry name" value="Glyco_transf_4"/>
    <property type="match status" value="1"/>
</dbReference>
<keyword evidence="2" id="KW-0328">Glycosyltransferase</keyword>
<dbReference type="InterPro" id="IPR028098">
    <property type="entry name" value="Glyco_trans_4-like_N"/>
</dbReference>
<evidence type="ECO:0000256" key="3">
    <source>
        <dbReference type="ARBA" id="ARBA00022679"/>
    </source>
</evidence>
<accession>A0A831XEH9</accession>
<dbReference type="InterPro" id="IPR001296">
    <property type="entry name" value="Glyco_trans_1"/>
</dbReference>
<name>A0A831XEH9_GEOME</name>
<dbReference type="PANTHER" id="PTHR12526">
    <property type="entry name" value="GLYCOSYLTRANSFERASE"/>
    <property type="match status" value="1"/>
</dbReference>
<dbReference type="AlphaFoldDB" id="A0A831XEH9"/>
<sequence length="392" mass="43580">MKILVLTSVFPNCEQPTLGVFVRERMFRVARQCELKVVAPVPWFPFIGFLKPGYRPLVPFREVQDGIEVLHPRFFNVPGFCKCLDGFFFFLSSLATVARVRREFRFDVIDAHFAYPDGLGAVLLGKVFGVRVTITLRGTIRKLSRYLLRRVQIRYALASAARVFTVCDDLKRAATDLGISPDHVEVVPNGVDLAKFRRVDQGAARSGLGLPAGCPIIISVGGLVERKGFHRVIEVLPALRRQFPGLIYVVVGGPSVEGNYEPELRRLVGELELRDAVVFAGPQPHDRLHLWLSASDVFCLATSNEGWANVFLEAMACGLPVVTTRVGGNAEVVPSEEYGFLVEYGSRDDLERALGHALERQWDREGICAYAAENTWESRIVQLMGAFGKVCA</sequence>